<keyword evidence="3" id="KW-1185">Reference proteome</keyword>
<proteinExistence type="predicted"/>
<accession>A0A9P0CRM5</accession>
<dbReference type="EMBL" id="OV651814">
    <property type="protein sequence ID" value="CAH1106756.1"/>
    <property type="molecule type" value="Genomic_DNA"/>
</dbReference>
<feature type="compositionally biased region" description="Acidic residues" evidence="1">
    <location>
        <begin position="47"/>
        <end position="57"/>
    </location>
</feature>
<dbReference type="Proteomes" id="UP001153636">
    <property type="component" value="Chromosome 2"/>
</dbReference>
<evidence type="ECO:0000313" key="2">
    <source>
        <dbReference type="EMBL" id="CAH1106756.1"/>
    </source>
</evidence>
<reference evidence="2" key="1">
    <citation type="submission" date="2022-01" db="EMBL/GenBank/DDBJ databases">
        <authorList>
            <person name="King R."/>
        </authorList>
    </citation>
    <scope>NUCLEOTIDE SEQUENCE</scope>
</reference>
<dbReference type="Pfam" id="PF24664">
    <property type="entry name" value="Monjiviricetes_fusion"/>
    <property type="match status" value="1"/>
</dbReference>
<gene>
    <name evidence="2" type="ORF">PSYICH_LOCUS7402</name>
</gene>
<feature type="region of interest" description="Disordered" evidence="1">
    <location>
        <begin position="19"/>
        <end position="61"/>
    </location>
</feature>
<dbReference type="AlphaFoldDB" id="A0A9P0CRM5"/>
<evidence type="ECO:0000313" key="3">
    <source>
        <dbReference type="Proteomes" id="UP001153636"/>
    </source>
</evidence>
<name>A0A9P0CRM5_9CUCU</name>
<protein>
    <submittedName>
        <fullName evidence="2">Uncharacterized protein</fullName>
    </submittedName>
</protein>
<sequence length="193" mass="21689">MSKQTLRKRRRPLTTHELLSELENIDDDDPNQYDIYVTPPNDTGNITDEDSGEDDSNDPDRLNKNQLHTFAVTNGLGNYLFIMGRNRCLDAIKTGRAVVELMPDTSLLQSIALAETIKEDYSCKGAYYVDPLGQLNDVVVSGTIRVTLGQAKSPADLTKNTIHLRTGVTCDYSRGSCSDYKEEETYWEPLFCK</sequence>
<organism evidence="2 3">
    <name type="scientific">Psylliodes chrysocephalus</name>
    <dbReference type="NCBI Taxonomy" id="3402493"/>
    <lineage>
        <taxon>Eukaryota</taxon>
        <taxon>Metazoa</taxon>
        <taxon>Ecdysozoa</taxon>
        <taxon>Arthropoda</taxon>
        <taxon>Hexapoda</taxon>
        <taxon>Insecta</taxon>
        <taxon>Pterygota</taxon>
        <taxon>Neoptera</taxon>
        <taxon>Endopterygota</taxon>
        <taxon>Coleoptera</taxon>
        <taxon>Polyphaga</taxon>
        <taxon>Cucujiformia</taxon>
        <taxon>Chrysomeloidea</taxon>
        <taxon>Chrysomelidae</taxon>
        <taxon>Galerucinae</taxon>
        <taxon>Alticini</taxon>
        <taxon>Psylliodes</taxon>
    </lineage>
</organism>
<dbReference type="OrthoDB" id="6782791at2759"/>
<evidence type="ECO:0000256" key="1">
    <source>
        <dbReference type="SAM" id="MobiDB-lite"/>
    </source>
</evidence>